<dbReference type="GeneID" id="93494146"/>
<protein>
    <submittedName>
        <fullName evidence="1">Uncharacterized protein</fullName>
    </submittedName>
</protein>
<accession>A0A653EIZ2</accession>
<gene>
    <name evidence="1" type="ORF">BIN_B_01681</name>
</gene>
<proteinExistence type="predicted"/>
<reference evidence="1" key="1">
    <citation type="submission" date="2019-05" db="EMBL/GenBank/DDBJ databases">
        <authorList>
            <person name="Naeem R."/>
            <person name="Antony C."/>
            <person name="Guan Q."/>
        </authorList>
    </citation>
    <scope>NUCLEOTIDE SEQUENCE</scope>
    <source>
        <strain evidence="1">2</strain>
    </source>
</reference>
<dbReference type="EMBL" id="LR589075">
    <property type="protein sequence ID" value="VTO96705.1"/>
    <property type="molecule type" value="Genomic_DNA"/>
</dbReference>
<evidence type="ECO:0000313" key="1">
    <source>
        <dbReference type="EMBL" id="VTO96705.1"/>
    </source>
</evidence>
<dbReference type="RefSeq" id="WP_169726206.1">
    <property type="nucleotide sequence ID" value="NZ_CAJMWJ010000001.1"/>
</dbReference>
<name>A0A653EIZ2_9MYCO</name>
<organism evidence="1">
    <name type="scientific">Mycobacterium riyadhense</name>
    <dbReference type="NCBI Taxonomy" id="486698"/>
    <lineage>
        <taxon>Bacteria</taxon>
        <taxon>Bacillati</taxon>
        <taxon>Actinomycetota</taxon>
        <taxon>Actinomycetes</taxon>
        <taxon>Mycobacteriales</taxon>
        <taxon>Mycobacteriaceae</taxon>
        <taxon>Mycobacterium</taxon>
    </lineage>
</organism>
<sequence length="53" mass="5304">MRTNHRHHTVLAVAAAIAADAAGAAAWAVAGTVTGVLAIANTICRGPAKNLTR</sequence>
<dbReference type="AlphaFoldDB" id="A0A653EIZ2"/>